<dbReference type="KEGG" id="pbk:Back11_03030"/>
<dbReference type="RefSeq" id="WP_125653384.1">
    <property type="nucleotide sequence ID" value="NZ_AP019308.1"/>
</dbReference>
<dbReference type="SUPFAM" id="SSF53850">
    <property type="entry name" value="Periplasmic binding protein-like II"/>
    <property type="match status" value="1"/>
</dbReference>
<dbReference type="EMBL" id="AP019308">
    <property type="protein sequence ID" value="BBH18958.1"/>
    <property type="molecule type" value="Genomic_DNA"/>
</dbReference>
<dbReference type="InterPro" id="IPR036390">
    <property type="entry name" value="WH_DNA-bd_sf"/>
</dbReference>
<sequence length="299" mass="34189">MSLLKMKIIVLLEKLKKVTAVAEELGMKQPTVSFHMRRLEEEWGVPLFEMKTGKVMLTEAGRLLHHYAEQIDRTYTEAQNRFNSHKESGRHPFVIGCIDAAATILFQDHWFVQVSEIADRQFTFITGTSTELFDKLQNGSVDLIITGTLPVQAVQAAFQQKLLLESPLSLYMPDQHALAQSSIVPSYRLAGIPFMLLNETSLQETIKLWEISERVTLQTQWSTDRAQLALNAVQSGLCMTILPSHTRSHSLEGVKVIPLPGQAHTWQLYSTWRSDYWNPSLMQRMLQLLQENKKQIIRN</sequence>
<evidence type="ECO:0000313" key="6">
    <source>
        <dbReference type="Proteomes" id="UP000275368"/>
    </source>
</evidence>
<dbReference type="CDD" id="cd00090">
    <property type="entry name" value="HTH_ARSR"/>
    <property type="match status" value="1"/>
</dbReference>
<dbReference type="GO" id="GO:0032993">
    <property type="term" value="C:protein-DNA complex"/>
    <property type="evidence" value="ECO:0007669"/>
    <property type="project" value="TreeGrafter"/>
</dbReference>
<evidence type="ECO:0000256" key="2">
    <source>
        <dbReference type="ARBA" id="ARBA00023015"/>
    </source>
</evidence>
<keyword evidence="3" id="KW-0238">DNA-binding</keyword>
<dbReference type="AlphaFoldDB" id="A0A3G9J5H4"/>
<evidence type="ECO:0000313" key="5">
    <source>
        <dbReference type="EMBL" id="BBH18958.1"/>
    </source>
</evidence>
<dbReference type="OrthoDB" id="9785745at2"/>
<keyword evidence="6" id="KW-1185">Reference proteome</keyword>
<dbReference type="PROSITE" id="PS50931">
    <property type="entry name" value="HTH_LYSR"/>
    <property type="match status" value="1"/>
</dbReference>
<evidence type="ECO:0000256" key="3">
    <source>
        <dbReference type="ARBA" id="ARBA00023125"/>
    </source>
</evidence>
<dbReference type="InterPro" id="IPR005119">
    <property type="entry name" value="LysR_subst-bd"/>
</dbReference>
<accession>A0A3G9J5H4</accession>
<gene>
    <name evidence="5" type="ORF">Back11_03030</name>
</gene>
<dbReference type="PRINTS" id="PR00039">
    <property type="entry name" value="HTHLYSR"/>
</dbReference>
<keyword evidence="2" id="KW-0805">Transcription regulation</keyword>
<proteinExistence type="inferred from homology"/>
<keyword evidence="4" id="KW-0804">Transcription</keyword>
<organism evidence="5 6">
    <name type="scientific">Paenibacillus baekrokdamisoli</name>
    <dbReference type="NCBI Taxonomy" id="1712516"/>
    <lineage>
        <taxon>Bacteria</taxon>
        <taxon>Bacillati</taxon>
        <taxon>Bacillota</taxon>
        <taxon>Bacilli</taxon>
        <taxon>Bacillales</taxon>
        <taxon>Paenibacillaceae</taxon>
        <taxon>Paenibacillus</taxon>
    </lineage>
</organism>
<dbReference type="Gene3D" id="1.10.10.10">
    <property type="entry name" value="Winged helix-like DNA-binding domain superfamily/Winged helix DNA-binding domain"/>
    <property type="match status" value="1"/>
</dbReference>
<dbReference type="SUPFAM" id="SSF46785">
    <property type="entry name" value="Winged helix' DNA-binding domain"/>
    <property type="match status" value="1"/>
</dbReference>
<comment type="similarity">
    <text evidence="1">Belongs to the LysR transcriptional regulatory family.</text>
</comment>
<dbReference type="Pfam" id="PF00126">
    <property type="entry name" value="HTH_1"/>
    <property type="match status" value="1"/>
</dbReference>
<reference evidence="5 6" key="1">
    <citation type="submission" date="2018-11" db="EMBL/GenBank/DDBJ databases">
        <title>Complete genome sequence of Paenibacillus baekrokdamisoli strain KCTC 33723.</title>
        <authorList>
            <person name="Kang S.W."/>
            <person name="Lee K.C."/>
            <person name="Kim K.K."/>
            <person name="Kim J.S."/>
            <person name="Kim D.S."/>
            <person name="Ko S.H."/>
            <person name="Yang S.H."/>
            <person name="Lee J.S."/>
        </authorList>
    </citation>
    <scope>NUCLEOTIDE SEQUENCE [LARGE SCALE GENOMIC DNA]</scope>
    <source>
        <strain evidence="5 6">KCTC 33723</strain>
    </source>
</reference>
<dbReference type="Proteomes" id="UP000275368">
    <property type="component" value="Chromosome"/>
</dbReference>
<dbReference type="PANTHER" id="PTHR30346">
    <property type="entry name" value="TRANSCRIPTIONAL DUAL REGULATOR HCAR-RELATED"/>
    <property type="match status" value="1"/>
</dbReference>
<dbReference type="Pfam" id="PF03466">
    <property type="entry name" value="LysR_substrate"/>
    <property type="match status" value="1"/>
</dbReference>
<evidence type="ECO:0000256" key="1">
    <source>
        <dbReference type="ARBA" id="ARBA00009437"/>
    </source>
</evidence>
<protein>
    <submittedName>
        <fullName evidence="5">LysR family transcriptional regulator</fullName>
    </submittedName>
</protein>
<name>A0A3G9J5H4_9BACL</name>
<dbReference type="GO" id="GO:0003677">
    <property type="term" value="F:DNA binding"/>
    <property type="evidence" value="ECO:0007669"/>
    <property type="project" value="UniProtKB-KW"/>
</dbReference>
<dbReference type="InterPro" id="IPR000847">
    <property type="entry name" value="LysR_HTH_N"/>
</dbReference>
<dbReference type="InterPro" id="IPR036388">
    <property type="entry name" value="WH-like_DNA-bd_sf"/>
</dbReference>
<evidence type="ECO:0000256" key="4">
    <source>
        <dbReference type="ARBA" id="ARBA00023163"/>
    </source>
</evidence>
<dbReference type="PANTHER" id="PTHR30346:SF28">
    <property type="entry name" value="HTH-TYPE TRANSCRIPTIONAL REGULATOR CYNR"/>
    <property type="match status" value="1"/>
</dbReference>
<dbReference type="GO" id="GO:0003700">
    <property type="term" value="F:DNA-binding transcription factor activity"/>
    <property type="evidence" value="ECO:0007669"/>
    <property type="project" value="InterPro"/>
</dbReference>
<dbReference type="InterPro" id="IPR011991">
    <property type="entry name" value="ArsR-like_HTH"/>
</dbReference>
<dbReference type="Gene3D" id="3.40.190.290">
    <property type="match status" value="1"/>
</dbReference>
<dbReference type="CDD" id="cd05466">
    <property type="entry name" value="PBP2_LTTR_substrate"/>
    <property type="match status" value="1"/>
</dbReference>